<name>A0A2A9G181_9PSEU</name>
<gene>
    <name evidence="2" type="ORF">ATK36_0459</name>
</gene>
<accession>A0A2A9G181</accession>
<evidence type="ECO:0000313" key="3">
    <source>
        <dbReference type="Proteomes" id="UP000243542"/>
    </source>
</evidence>
<dbReference type="Pfam" id="PF01966">
    <property type="entry name" value="HD"/>
    <property type="match status" value="1"/>
</dbReference>
<feature type="domain" description="HD" evidence="1">
    <location>
        <begin position="21"/>
        <end position="98"/>
    </location>
</feature>
<dbReference type="EMBL" id="PDJK01000001">
    <property type="protein sequence ID" value="PFG56923.1"/>
    <property type="molecule type" value="Genomic_DNA"/>
</dbReference>
<keyword evidence="2" id="KW-0378">Hydrolase</keyword>
<comment type="caution">
    <text evidence="2">The sequence shown here is derived from an EMBL/GenBank/DDBJ whole genome shotgun (WGS) entry which is preliminary data.</text>
</comment>
<protein>
    <submittedName>
        <fullName evidence="2">Metal dependent phosphohydrolase</fullName>
    </submittedName>
</protein>
<organism evidence="2 3">
    <name type="scientific">Amycolatopsis sulphurea</name>
    <dbReference type="NCBI Taxonomy" id="76022"/>
    <lineage>
        <taxon>Bacteria</taxon>
        <taxon>Bacillati</taxon>
        <taxon>Actinomycetota</taxon>
        <taxon>Actinomycetes</taxon>
        <taxon>Pseudonocardiales</taxon>
        <taxon>Pseudonocardiaceae</taxon>
        <taxon>Amycolatopsis</taxon>
    </lineage>
</organism>
<dbReference type="AlphaFoldDB" id="A0A2A9G181"/>
<dbReference type="GO" id="GO:0016787">
    <property type="term" value="F:hydrolase activity"/>
    <property type="evidence" value="ECO:0007669"/>
    <property type="project" value="UniProtKB-KW"/>
</dbReference>
<dbReference type="InterPro" id="IPR006675">
    <property type="entry name" value="HDIG_dom"/>
</dbReference>
<proteinExistence type="predicted"/>
<keyword evidence="3" id="KW-1185">Reference proteome</keyword>
<evidence type="ECO:0000259" key="1">
    <source>
        <dbReference type="Pfam" id="PF01966"/>
    </source>
</evidence>
<dbReference type="Gene3D" id="1.10.3210.10">
    <property type="entry name" value="Hypothetical protein af1432"/>
    <property type="match status" value="1"/>
</dbReference>
<dbReference type="RefSeq" id="WP_098509598.1">
    <property type="nucleotide sequence ID" value="NZ_JBIAKZ010000007.1"/>
</dbReference>
<dbReference type="NCBIfam" id="TIGR00277">
    <property type="entry name" value="HDIG"/>
    <property type="match status" value="1"/>
</dbReference>
<dbReference type="InterPro" id="IPR006674">
    <property type="entry name" value="HD_domain"/>
</dbReference>
<sequence length="182" mass="19856">MFTVEDAARVAEELVAPLGRRWSHVKGVASRARTLLPAVPAGDGDLLLSAAWLHDIGYAPEIGHTRFHPLDGARYLHKHGWPADVVNLVAHHSGARFEAAERGLSSELAYFPFSNSPVLDALVTADLTTGPAGEPLTYDERIAEILHRYPAGSPVRRTWIKASPILKESVARTNSRLSDQPK</sequence>
<dbReference type="Proteomes" id="UP000243542">
    <property type="component" value="Unassembled WGS sequence"/>
</dbReference>
<evidence type="ECO:0000313" key="2">
    <source>
        <dbReference type="EMBL" id="PFG56923.1"/>
    </source>
</evidence>
<dbReference type="SUPFAM" id="SSF109604">
    <property type="entry name" value="HD-domain/PDEase-like"/>
    <property type="match status" value="1"/>
</dbReference>
<dbReference type="InterPro" id="IPR003607">
    <property type="entry name" value="HD/PDEase_dom"/>
</dbReference>
<reference evidence="2 3" key="1">
    <citation type="submission" date="2017-10" db="EMBL/GenBank/DDBJ databases">
        <title>Sequencing the genomes of 1000 actinobacteria strains.</title>
        <authorList>
            <person name="Klenk H.-P."/>
        </authorList>
    </citation>
    <scope>NUCLEOTIDE SEQUENCE [LARGE SCALE GENOMIC DNA]</scope>
    <source>
        <strain evidence="2 3">DSM 46092</strain>
    </source>
</reference>
<dbReference type="CDD" id="cd00077">
    <property type="entry name" value="HDc"/>
    <property type="match status" value="1"/>
</dbReference>